<sequence>MFTMSEERKETGAARTPSVDGRTSSVSISGGGIVGDLRMNTAGRYQSRRTNSRAFEPLGDQPALQVHTEPRRDSMTINRGAGRRRSIAVNGLHIKVNKRRVSQPDEGDDGGEASPDPKLKLQAVLQGGRQRRSFLETVRPQLSGEQHQQLLQLHGNIVTRSIPPQLTLELYREVTPIIASCVRTYTRSLGSNHKMTAECVERHHECVQRLWQLESMHSCTENGGESAAS</sequence>
<accession>A0A6A4X420</accession>
<dbReference type="Proteomes" id="UP000440578">
    <property type="component" value="Unassembled WGS sequence"/>
</dbReference>
<dbReference type="EMBL" id="VIIS01000051">
    <property type="protein sequence ID" value="KAF0314067.1"/>
    <property type="molecule type" value="Genomic_DNA"/>
</dbReference>
<comment type="caution">
    <text evidence="2">The sequence shown here is derived from an EMBL/GenBank/DDBJ whole genome shotgun (WGS) entry which is preliminary data.</text>
</comment>
<organism evidence="2 3">
    <name type="scientific">Amphibalanus amphitrite</name>
    <name type="common">Striped barnacle</name>
    <name type="synonym">Balanus amphitrite</name>
    <dbReference type="NCBI Taxonomy" id="1232801"/>
    <lineage>
        <taxon>Eukaryota</taxon>
        <taxon>Metazoa</taxon>
        <taxon>Ecdysozoa</taxon>
        <taxon>Arthropoda</taxon>
        <taxon>Crustacea</taxon>
        <taxon>Multicrustacea</taxon>
        <taxon>Cirripedia</taxon>
        <taxon>Thoracica</taxon>
        <taxon>Thoracicalcarea</taxon>
        <taxon>Balanomorpha</taxon>
        <taxon>Balanoidea</taxon>
        <taxon>Balanidae</taxon>
        <taxon>Amphibalaninae</taxon>
        <taxon>Amphibalanus</taxon>
    </lineage>
</organism>
<feature type="compositionally biased region" description="Basic and acidic residues" evidence="1">
    <location>
        <begin position="1"/>
        <end position="12"/>
    </location>
</feature>
<evidence type="ECO:0000256" key="1">
    <source>
        <dbReference type="SAM" id="MobiDB-lite"/>
    </source>
</evidence>
<name>A0A6A4X420_AMPAM</name>
<reference evidence="2 3" key="1">
    <citation type="submission" date="2019-07" db="EMBL/GenBank/DDBJ databases">
        <title>Draft genome assembly of a fouling barnacle, Amphibalanus amphitrite (Darwin, 1854): The first reference genome for Thecostraca.</title>
        <authorList>
            <person name="Kim W."/>
        </authorList>
    </citation>
    <scope>NUCLEOTIDE SEQUENCE [LARGE SCALE GENOMIC DNA]</scope>
    <source>
        <strain evidence="2">SNU_AA5</strain>
        <tissue evidence="2">Soma without cirri and trophi</tissue>
    </source>
</reference>
<proteinExistence type="predicted"/>
<gene>
    <name evidence="2" type="ORF">FJT64_015446</name>
</gene>
<evidence type="ECO:0000313" key="3">
    <source>
        <dbReference type="Proteomes" id="UP000440578"/>
    </source>
</evidence>
<feature type="region of interest" description="Disordered" evidence="1">
    <location>
        <begin position="49"/>
        <end position="118"/>
    </location>
</feature>
<dbReference type="AlphaFoldDB" id="A0A6A4X420"/>
<evidence type="ECO:0000313" key="2">
    <source>
        <dbReference type="EMBL" id="KAF0314067.1"/>
    </source>
</evidence>
<protein>
    <submittedName>
        <fullName evidence="2">Uncharacterized protein</fullName>
    </submittedName>
</protein>
<feature type="region of interest" description="Disordered" evidence="1">
    <location>
        <begin position="1"/>
        <end position="32"/>
    </location>
</feature>
<keyword evidence="3" id="KW-1185">Reference proteome</keyword>